<reference evidence="2" key="3">
    <citation type="submission" date="2023-05" db="EMBL/GenBank/DDBJ databases">
        <authorList>
            <person name="Smith C.H."/>
        </authorList>
    </citation>
    <scope>NUCLEOTIDE SEQUENCE</scope>
    <source>
        <strain evidence="2">CHS0354</strain>
        <tissue evidence="2">Mantle</tissue>
    </source>
</reference>
<dbReference type="AlphaFoldDB" id="A0AAE0SXF8"/>
<keyword evidence="3" id="KW-1185">Reference proteome</keyword>
<organism evidence="2 3">
    <name type="scientific">Potamilus streckersoni</name>
    <dbReference type="NCBI Taxonomy" id="2493646"/>
    <lineage>
        <taxon>Eukaryota</taxon>
        <taxon>Metazoa</taxon>
        <taxon>Spiralia</taxon>
        <taxon>Lophotrochozoa</taxon>
        <taxon>Mollusca</taxon>
        <taxon>Bivalvia</taxon>
        <taxon>Autobranchia</taxon>
        <taxon>Heteroconchia</taxon>
        <taxon>Palaeoheterodonta</taxon>
        <taxon>Unionida</taxon>
        <taxon>Unionoidea</taxon>
        <taxon>Unionidae</taxon>
        <taxon>Ambleminae</taxon>
        <taxon>Lampsilini</taxon>
        <taxon>Potamilus</taxon>
    </lineage>
</organism>
<evidence type="ECO:0000256" key="1">
    <source>
        <dbReference type="SAM" id="MobiDB-lite"/>
    </source>
</evidence>
<name>A0AAE0SXF8_9BIVA</name>
<gene>
    <name evidence="2" type="ORF">CHS0354_022412</name>
</gene>
<protein>
    <submittedName>
        <fullName evidence="2">Uncharacterized protein</fullName>
    </submittedName>
</protein>
<reference evidence="2" key="2">
    <citation type="journal article" date="2021" name="Genome Biol. Evol.">
        <title>Developing a high-quality reference genome for a parasitic bivalve with doubly uniparental inheritance (Bivalvia: Unionida).</title>
        <authorList>
            <person name="Smith C.H."/>
        </authorList>
    </citation>
    <scope>NUCLEOTIDE SEQUENCE</scope>
    <source>
        <strain evidence="2">CHS0354</strain>
        <tissue evidence="2">Mantle</tissue>
    </source>
</reference>
<feature type="region of interest" description="Disordered" evidence="1">
    <location>
        <begin position="1"/>
        <end position="28"/>
    </location>
</feature>
<evidence type="ECO:0000313" key="2">
    <source>
        <dbReference type="EMBL" id="KAK3599844.1"/>
    </source>
</evidence>
<reference evidence="2" key="1">
    <citation type="journal article" date="2021" name="Genome Biol. Evol.">
        <title>A High-Quality Reference Genome for a Parasitic Bivalve with Doubly Uniparental Inheritance (Bivalvia: Unionida).</title>
        <authorList>
            <person name="Smith C.H."/>
        </authorList>
    </citation>
    <scope>NUCLEOTIDE SEQUENCE</scope>
    <source>
        <strain evidence="2">CHS0354</strain>
    </source>
</reference>
<dbReference type="EMBL" id="JAEAOA010001358">
    <property type="protein sequence ID" value="KAK3599844.1"/>
    <property type="molecule type" value="Genomic_DNA"/>
</dbReference>
<proteinExistence type="predicted"/>
<sequence>MTKQEKYPSVVFKNLGSSDRKTSPRTSPPLIVKEIHQPSNSMLLPHMEKVMHHSLPNIVEEGNAFPPKPFQLGHQEITNSNFYTELGSSPSTPSLNLGSIGGCGRDADYYSLACDGNILGIL</sequence>
<comment type="caution">
    <text evidence="2">The sequence shown here is derived from an EMBL/GenBank/DDBJ whole genome shotgun (WGS) entry which is preliminary data.</text>
</comment>
<accession>A0AAE0SXF8</accession>
<evidence type="ECO:0000313" key="3">
    <source>
        <dbReference type="Proteomes" id="UP001195483"/>
    </source>
</evidence>
<dbReference type="Proteomes" id="UP001195483">
    <property type="component" value="Unassembled WGS sequence"/>
</dbReference>